<dbReference type="OrthoDB" id="2544694at2759"/>
<gene>
    <name evidence="1" type="ORF">BP5796_07004</name>
</gene>
<comment type="caution">
    <text evidence="1">The sequence shown here is derived from an EMBL/GenBank/DDBJ whole genome shotgun (WGS) entry which is preliminary data.</text>
</comment>
<name>A0A3D8RQ41_9HELO</name>
<evidence type="ECO:0000313" key="1">
    <source>
        <dbReference type="EMBL" id="RDW76183.1"/>
    </source>
</evidence>
<sequence>MPFTGPTPRLEHIADMRVDIARPLSGGVTPMGMRNWFGFTGGSLTSTSGQPALVAKVLPGGGDYSIFHQEAGVIRLDINMVAVDSNNDLFKFRNTGFIKLDDRTTPLVLGTPGSKSTEFGESEVVESITIETASKEWAWLNFATLIGQVKMVAEDGMFAAFEIRVFKITMS</sequence>
<keyword evidence="2" id="KW-1185">Reference proteome</keyword>
<dbReference type="AlphaFoldDB" id="A0A3D8RQ41"/>
<dbReference type="EMBL" id="PDLN01000009">
    <property type="protein sequence ID" value="RDW76183.1"/>
    <property type="molecule type" value="Genomic_DNA"/>
</dbReference>
<dbReference type="Gene3D" id="2.40.160.20">
    <property type="match status" value="1"/>
</dbReference>
<protein>
    <submittedName>
        <fullName evidence="1">Uncharacterized protein</fullName>
    </submittedName>
</protein>
<dbReference type="Proteomes" id="UP000256328">
    <property type="component" value="Unassembled WGS sequence"/>
</dbReference>
<dbReference type="Pfam" id="PF11578">
    <property type="entry name" value="DUF3237"/>
    <property type="match status" value="1"/>
</dbReference>
<reference evidence="1 2" key="1">
    <citation type="journal article" date="2018" name="IMA Fungus">
        <title>IMA Genome-F 9: Draft genome sequence of Annulohypoxylon stygium, Aspergillus mulundensis, Berkeleyomyces basicola (syn. Thielaviopsis basicola), Ceratocystis smalleyi, two Cercospora beticola strains, Coleophoma cylindrospora, Fusarium fracticaudum, Phialophora cf. hyalina, and Morchella septimelata.</title>
        <authorList>
            <person name="Wingfield B.D."/>
            <person name="Bills G.F."/>
            <person name="Dong Y."/>
            <person name="Huang W."/>
            <person name="Nel W.J."/>
            <person name="Swalarsk-Parry B.S."/>
            <person name="Vaghefi N."/>
            <person name="Wilken P.M."/>
            <person name="An Z."/>
            <person name="de Beer Z.W."/>
            <person name="De Vos L."/>
            <person name="Chen L."/>
            <person name="Duong T.A."/>
            <person name="Gao Y."/>
            <person name="Hammerbacher A."/>
            <person name="Kikkert J.R."/>
            <person name="Li Y."/>
            <person name="Li H."/>
            <person name="Li K."/>
            <person name="Li Q."/>
            <person name="Liu X."/>
            <person name="Ma X."/>
            <person name="Naidoo K."/>
            <person name="Pethybridge S.J."/>
            <person name="Sun J."/>
            <person name="Steenkamp E.T."/>
            <person name="van der Nest M.A."/>
            <person name="van Wyk S."/>
            <person name="Wingfield M.J."/>
            <person name="Xiong C."/>
            <person name="Yue Q."/>
            <person name="Zhang X."/>
        </authorList>
    </citation>
    <scope>NUCLEOTIDE SEQUENCE [LARGE SCALE GENOMIC DNA]</scope>
    <source>
        <strain evidence="1 2">BP5796</strain>
    </source>
</reference>
<evidence type="ECO:0000313" key="2">
    <source>
        <dbReference type="Proteomes" id="UP000256328"/>
    </source>
</evidence>
<organism evidence="1 2">
    <name type="scientific">Coleophoma crateriformis</name>
    <dbReference type="NCBI Taxonomy" id="565419"/>
    <lineage>
        <taxon>Eukaryota</taxon>
        <taxon>Fungi</taxon>
        <taxon>Dikarya</taxon>
        <taxon>Ascomycota</taxon>
        <taxon>Pezizomycotina</taxon>
        <taxon>Leotiomycetes</taxon>
        <taxon>Helotiales</taxon>
        <taxon>Dermateaceae</taxon>
        <taxon>Coleophoma</taxon>
    </lineage>
</organism>
<proteinExistence type="predicted"/>
<accession>A0A3D8RQ41</accession>